<protein>
    <submittedName>
        <fullName evidence="1">Predicted protein</fullName>
    </submittedName>
</protein>
<dbReference type="SUPFAM" id="SSF52266">
    <property type="entry name" value="SGNH hydrolase"/>
    <property type="match status" value="1"/>
</dbReference>
<dbReference type="HOGENOM" id="CLU_015101_4_1_1"/>
<evidence type="ECO:0000313" key="1">
    <source>
        <dbReference type="EMBL" id="EDR07531.1"/>
    </source>
</evidence>
<dbReference type="Gene3D" id="3.40.50.1110">
    <property type="entry name" value="SGNH hydrolase"/>
    <property type="match status" value="1"/>
</dbReference>
<accession>B0DD10</accession>
<dbReference type="EMBL" id="DS547104">
    <property type="protein sequence ID" value="EDR07531.1"/>
    <property type="molecule type" value="Genomic_DNA"/>
</dbReference>
<evidence type="ECO:0000313" key="2">
    <source>
        <dbReference type="Proteomes" id="UP000001194"/>
    </source>
</evidence>
<reference evidence="1 2" key="1">
    <citation type="journal article" date="2008" name="Nature">
        <title>The genome of Laccaria bicolor provides insights into mycorrhizal symbiosis.</title>
        <authorList>
            <person name="Martin F."/>
            <person name="Aerts A."/>
            <person name="Ahren D."/>
            <person name="Brun A."/>
            <person name="Danchin E.G.J."/>
            <person name="Duchaussoy F."/>
            <person name="Gibon J."/>
            <person name="Kohler A."/>
            <person name="Lindquist E."/>
            <person name="Pereda V."/>
            <person name="Salamov A."/>
            <person name="Shapiro H.J."/>
            <person name="Wuyts J."/>
            <person name="Blaudez D."/>
            <person name="Buee M."/>
            <person name="Brokstein P."/>
            <person name="Canbaeck B."/>
            <person name="Cohen D."/>
            <person name="Courty P.E."/>
            <person name="Coutinho P.M."/>
            <person name="Delaruelle C."/>
            <person name="Detter J.C."/>
            <person name="Deveau A."/>
            <person name="DiFazio S."/>
            <person name="Duplessis S."/>
            <person name="Fraissinet-Tachet L."/>
            <person name="Lucic E."/>
            <person name="Frey-Klett P."/>
            <person name="Fourrey C."/>
            <person name="Feussner I."/>
            <person name="Gay G."/>
            <person name="Grimwood J."/>
            <person name="Hoegger P.J."/>
            <person name="Jain P."/>
            <person name="Kilaru S."/>
            <person name="Labbe J."/>
            <person name="Lin Y.C."/>
            <person name="Legue V."/>
            <person name="Le Tacon F."/>
            <person name="Marmeisse R."/>
            <person name="Melayah D."/>
            <person name="Montanini B."/>
            <person name="Muratet M."/>
            <person name="Nehls U."/>
            <person name="Niculita-Hirzel H."/>
            <person name="Oudot-Le Secq M.P."/>
            <person name="Peter M."/>
            <person name="Quesneville H."/>
            <person name="Rajashekar B."/>
            <person name="Reich M."/>
            <person name="Rouhier N."/>
            <person name="Schmutz J."/>
            <person name="Yin T."/>
            <person name="Chalot M."/>
            <person name="Henrissat B."/>
            <person name="Kuees U."/>
            <person name="Lucas S."/>
            <person name="Van de Peer Y."/>
            <person name="Podila G.K."/>
            <person name="Polle A."/>
            <person name="Pukkila P.J."/>
            <person name="Richardson P.M."/>
            <person name="Rouze P."/>
            <person name="Sanders I.R."/>
            <person name="Stajich J.E."/>
            <person name="Tunlid A."/>
            <person name="Tuskan G."/>
            <person name="Grigoriev I.V."/>
        </authorList>
    </citation>
    <scope>NUCLEOTIDE SEQUENCE [LARGE SCALE GENOMIC DNA]</scope>
    <source>
        <strain evidence="2">S238N-H82 / ATCC MYA-4686</strain>
    </source>
</reference>
<keyword evidence="2" id="KW-1185">Reference proteome</keyword>
<dbReference type="RefSeq" id="XP_001881923.1">
    <property type="nucleotide sequence ID" value="XM_001881888.1"/>
</dbReference>
<dbReference type="AlphaFoldDB" id="B0DD10"/>
<dbReference type="GO" id="GO:0016788">
    <property type="term" value="F:hydrolase activity, acting on ester bonds"/>
    <property type="evidence" value="ECO:0007669"/>
    <property type="project" value="InterPro"/>
</dbReference>
<name>B0DD10_LACBS</name>
<gene>
    <name evidence="1" type="ORF">LACBIDRAFT_327857</name>
</gene>
<dbReference type="InterPro" id="IPR036514">
    <property type="entry name" value="SGNH_hydro_sf"/>
</dbReference>
<proteinExistence type="predicted"/>
<dbReference type="OrthoDB" id="1600564at2759"/>
<dbReference type="GeneID" id="6077444"/>
<dbReference type="InterPro" id="IPR001087">
    <property type="entry name" value="GDSL"/>
</dbReference>
<sequence length="241" mass="27185">MFRGTHWHGRESFKNIIVFGGSYCKSSKSETWINRMKKRLREHSNSVKVHNFASPGATAEDDLSDQLLRFFMMFPKKDPSDPTSVLDPATTTFYLSFLYSRSTRQGQLTFLEAVLDGVDDLYTKAGARNFVLVDIPPIDHSPQAADSGSMDKIEERVKAWNIILKRGTAEFATSTKPATTVLFSSYRVLMEVLEEPCEFDFNEDDPTTEGGGIWADDLHLTVDMHDILAERLLTSLFPSTV</sequence>
<dbReference type="KEGG" id="lbc:LACBIDRAFT_327857"/>
<dbReference type="Pfam" id="PF00657">
    <property type="entry name" value="Lipase_GDSL"/>
    <property type="match status" value="1"/>
</dbReference>
<organism evidence="2">
    <name type="scientific">Laccaria bicolor (strain S238N-H82 / ATCC MYA-4686)</name>
    <name type="common">Bicoloured deceiver</name>
    <name type="synonym">Laccaria laccata var. bicolor</name>
    <dbReference type="NCBI Taxonomy" id="486041"/>
    <lineage>
        <taxon>Eukaryota</taxon>
        <taxon>Fungi</taxon>
        <taxon>Dikarya</taxon>
        <taxon>Basidiomycota</taxon>
        <taxon>Agaricomycotina</taxon>
        <taxon>Agaricomycetes</taxon>
        <taxon>Agaricomycetidae</taxon>
        <taxon>Agaricales</taxon>
        <taxon>Agaricineae</taxon>
        <taxon>Hydnangiaceae</taxon>
        <taxon>Laccaria</taxon>
    </lineage>
</organism>
<dbReference type="InParanoid" id="B0DD10"/>
<dbReference type="Proteomes" id="UP000001194">
    <property type="component" value="Unassembled WGS sequence"/>
</dbReference>